<dbReference type="PROSITE" id="PS50890">
    <property type="entry name" value="PUA"/>
    <property type="match status" value="1"/>
</dbReference>
<evidence type="ECO:0000256" key="3">
    <source>
        <dbReference type="PIRNR" id="PIRNR005067"/>
    </source>
</evidence>
<dbReference type="GO" id="GO:0005737">
    <property type="term" value="C:cytoplasm"/>
    <property type="evidence" value="ECO:0007669"/>
    <property type="project" value="UniProtKB-SubCell"/>
</dbReference>
<proteinExistence type="inferred from homology"/>
<evidence type="ECO:0000313" key="6">
    <source>
        <dbReference type="Proteomes" id="UP000383932"/>
    </source>
</evidence>
<dbReference type="PANTHER" id="PTHR22798">
    <property type="entry name" value="MCT-1 PROTEIN"/>
    <property type="match status" value="1"/>
</dbReference>
<name>A0A5N5QS17_9AGAM</name>
<dbReference type="AlphaFoldDB" id="A0A5N5QS17"/>
<dbReference type="Pfam" id="PF26292">
    <property type="entry name" value="PUA_elF2D"/>
    <property type="match status" value="1"/>
</dbReference>
<reference evidence="5 6" key="1">
    <citation type="journal article" date="2019" name="Fungal Biol. Biotechnol.">
        <title>Draft genome sequence of fastidious pathogen Ceratobasidium theobromae, which causes vascular-streak dieback in Theobroma cacao.</title>
        <authorList>
            <person name="Ali S.S."/>
            <person name="Asman A."/>
            <person name="Shao J."/>
            <person name="Firmansyah A.P."/>
            <person name="Susilo A.W."/>
            <person name="Rosmana A."/>
            <person name="McMahon P."/>
            <person name="Junaid M."/>
            <person name="Guest D."/>
            <person name="Kheng T.Y."/>
            <person name="Meinhardt L.W."/>
            <person name="Bailey B.A."/>
        </authorList>
    </citation>
    <scope>NUCLEOTIDE SEQUENCE [LARGE SCALE GENOMIC DNA]</scope>
    <source>
        <strain evidence="5 6">CT2</strain>
    </source>
</reference>
<dbReference type="GO" id="GO:0001731">
    <property type="term" value="P:formation of translation preinitiation complex"/>
    <property type="evidence" value="ECO:0007669"/>
    <property type="project" value="TreeGrafter"/>
</dbReference>
<dbReference type="InterPro" id="IPR048248">
    <property type="entry name" value="PUA_eIF2d-like"/>
</dbReference>
<protein>
    <recommendedName>
        <fullName evidence="3">Translation machinery-associated protein 20</fullName>
    </recommendedName>
</protein>
<evidence type="ECO:0000259" key="4">
    <source>
        <dbReference type="SMART" id="SM00359"/>
    </source>
</evidence>
<evidence type="ECO:0000256" key="2">
    <source>
        <dbReference type="ARBA" id="ARBA00022490"/>
    </source>
</evidence>
<comment type="caution">
    <text evidence="5">The sequence shown here is derived from an EMBL/GenBank/DDBJ whole genome shotgun (WGS) entry which is preliminary data.</text>
</comment>
<dbReference type="Proteomes" id="UP000383932">
    <property type="component" value="Unassembled WGS sequence"/>
</dbReference>
<dbReference type="OrthoDB" id="10249667at2759"/>
<dbReference type="Pfam" id="PF17832">
    <property type="entry name" value="Pre-PUA"/>
    <property type="match status" value="1"/>
</dbReference>
<comment type="subcellular location">
    <subcellularLocation>
        <location evidence="1 3">Cytoplasm</location>
    </subcellularLocation>
</comment>
<dbReference type="InterPro" id="IPR015947">
    <property type="entry name" value="PUA-like_sf"/>
</dbReference>
<evidence type="ECO:0000256" key="1">
    <source>
        <dbReference type="ARBA" id="ARBA00004496"/>
    </source>
</evidence>
<accession>A0A5N5QS17</accession>
<dbReference type="InterPro" id="IPR002478">
    <property type="entry name" value="PUA"/>
</dbReference>
<evidence type="ECO:0000313" key="5">
    <source>
        <dbReference type="EMBL" id="KAB5594363.1"/>
    </source>
</evidence>
<organism evidence="5 6">
    <name type="scientific">Ceratobasidium theobromae</name>
    <dbReference type="NCBI Taxonomy" id="1582974"/>
    <lineage>
        <taxon>Eukaryota</taxon>
        <taxon>Fungi</taxon>
        <taxon>Dikarya</taxon>
        <taxon>Basidiomycota</taxon>
        <taxon>Agaricomycotina</taxon>
        <taxon>Agaricomycetes</taxon>
        <taxon>Cantharellales</taxon>
        <taxon>Ceratobasidiaceae</taxon>
        <taxon>Ceratobasidium</taxon>
    </lineage>
</organism>
<dbReference type="Gene3D" id="3.10.400.20">
    <property type="match status" value="1"/>
</dbReference>
<keyword evidence="2 3" id="KW-0963">Cytoplasm</keyword>
<comment type="similarity">
    <text evidence="3">Belongs to the TMA20 family.</text>
</comment>
<dbReference type="SUPFAM" id="SSF88697">
    <property type="entry name" value="PUA domain-like"/>
    <property type="match status" value="1"/>
</dbReference>
<dbReference type="CDD" id="cd21155">
    <property type="entry name" value="PUA_MCTS-1-like"/>
    <property type="match status" value="1"/>
</dbReference>
<sequence length="156" mass="16902">MPTLTADEGALLEYIWPKKEGITLVKCREHVSILALHGEPLFFQHFDGPYLPSLKLLHKFPNLLPHVQIDRGAIPYLLGGANMMCPGFTSKGGKLPEKEAALPAGTPVAIHCEGKEHAIAVGILKLGTEDIKSVNKGTAVEILAYLGDGLWTIEKL</sequence>
<dbReference type="EMBL" id="SSOP01000021">
    <property type="protein sequence ID" value="KAB5594363.1"/>
    <property type="molecule type" value="Genomic_DNA"/>
</dbReference>
<dbReference type="NCBIfam" id="TIGR00451">
    <property type="entry name" value="unchar_dom_2"/>
    <property type="match status" value="1"/>
</dbReference>
<dbReference type="InterPro" id="IPR041366">
    <property type="entry name" value="Pre-PUA"/>
</dbReference>
<dbReference type="SMART" id="SM00359">
    <property type="entry name" value="PUA"/>
    <property type="match status" value="1"/>
</dbReference>
<comment type="function">
    <text evidence="3">Involved in translation.</text>
</comment>
<keyword evidence="6" id="KW-1185">Reference proteome</keyword>
<dbReference type="InterPro" id="IPR004521">
    <property type="entry name" value="Uncharacterised_CHP00451"/>
</dbReference>
<gene>
    <name evidence="5" type="ORF">CTheo_2140</name>
</gene>
<dbReference type="PANTHER" id="PTHR22798:SF0">
    <property type="entry name" value="MALIGNANT T-CELL-AMPLIFIED SEQUENCE 1"/>
    <property type="match status" value="1"/>
</dbReference>
<dbReference type="InterPro" id="IPR016437">
    <property type="entry name" value="MCT-1/Tma20"/>
</dbReference>
<dbReference type="GO" id="GO:0003723">
    <property type="term" value="F:RNA binding"/>
    <property type="evidence" value="ECO:0007669"/>
    <property type="project" value="InterPro"/>
</dbReference>
<feature type="domain" description="PUA" evidence="4">
    <location>
        <begin position="65"/>
        <end position="147"/>
    </location>
</feature>
<dbReference type="PIRSF" id="PIRSF005067">
    <property type="entry name" value="Tma_RNA-bind_prd"/>
    <property type="match status" value="1"/>
</dbReference>